<dbReference type="RefSeq" id="WP_350343649.1">
    <property type="nucleotide sequence ID" value="NZ_CP158367.1"/>
</dbReference>
<protein>
    <submittedName>
        <fullName evidence="1">MazG-like family protein</fullName>
    </submittedName>
</protein>
<organism evidence="1">
    <name type="scientific">Proteinivorax tanatarense</name>
    <dbReference type="NCBI Taxonomy" id="1260629"/>
    <lineage>
        <taxon>Bacteria</taxon>
        <taxon>Bacillati</taxon>
        <taxon>Bacillota</taxon>
        <taxon>Clostridia</taxon>
        <taxon>Eubacteriales</taxon>
        <taxon>Proteinivoracaceae</taxon>
        <taxon>Proteinivorax</taxon>
    </lineage>
</organism>
<dbReference type="InterPro" id="IPR025984">
    <property type="entry name" value="DCTPP"/>
</dbReference>
<name>A0AAU7VLI4_9FIRM</name>
<accession>A0AAU7VLI4</accession>
<reference evidence="1" key="2">
    <citation type="submission" date="2024-06" db="EMBL/GenBank/DDBJ databases">
        <authorList>
            <person name="Petrova K.O."/>
            <person name="Toshchakov S.V."/>
            <person name="Boltjanskaja Y.V."/>
            <person name="Kevbrin V."/>
        </authorList>
    </citation>
    <scope>NUCLEOTIDE SEQUENCE</scope>
    <source>
        <strain evidence="1">Z-910T</strain>
    </source>
</reference>
<reference evidence="1" key="1">
    <citation type="journal article" date="2013" name="Extremophiles">
        <title>Proteinivorax tanatarense gen. nov., sp. nov., an anaerobic, haloalkaliphilic, proteolytic bacterium isolated from a decaying algal bloom, and proposal of Proteinivoraceae fam. nov.</title>
        <authorList>
            <person name="Kevbrin V."/>
            <person name="Boltyanskaya Y."/>
            <person name="Zhilina T."/>
            <person name="Kolganova T."/>
            <person name="Lavrentjeva E."/>
            <person name="Kuznetsov B."/>
        </authorList>
    </citation>
    <scope>NUCLEOTIDE SEQUENCE</scope>
    <source>
        <strain evidence="1">Z-910T</strain>
    </source>
</reference>
<evidence type="ECO:0000313" key="1">
    <source>
        <dbReference type="EMBL" id="XBX74900.1"/>
    </source>
</evidence>
<dbReference type="GO" id="GO:0047429">
    <property type="term" value="F:nucleoside triphosphate diphosphatase activity"/>
    <property type="evidence" value="ECO:0007669"/>
    <property type="project" value="InterPro"/>
</dbReference>
<proteinExistence type="predicted"/>
<dbReference type="Pfam" id="PF12643">
    <property type="entry name" value="MazG-like"/>
    <property type="match status" value="1"/>
</dbReference>
<gene>
    <name evidence="1" type="ORF">PRVXT_002965</name>
</gene>
<dbReference type="AlphaFoldDB" id="A0AAU7VLI4"/>
<dbReference type="EMBL" id="CP158367">
    <property type="protein sequence ID" value="XBX74900.1"/>
    <property type="molecule type" value="Genomic_DNA"/>
</dbReference>
<sequence length="100" mass="11533">MNRGDEGVGIAKTLKVIEELKLKVIQSMADIYTAIHNGAENQIQQKAAKIIVYMYSLNKNSGYSYRSLDKEVVKQAEIMKQEEKEEYLNELTQYLKMRGE</sequence>
<dbReference type="GO" id="GO:0009143">
    <property type="term" value="P:nucleoside triphosphate catabolic process"/>
    <property type="evidence" value="ECO:0007669"/>
    <property type="project" value="InterPro"/>
</dbReference>